<proteinExistence type="predicted"/>
<feature type="region of interest" description="Disordered" evidence="1">
    <location>
        <begin position="31"/>
        <end position="56"/>
    </location>
</feature>
<reference evidence="3" key="2">
    <citation type="submission" date="2021-04" db="EMBL/GenBank/DDBJ databases">
        <title>Taxonomy of Flavobacteriaceae bacterium ZY171143.</title>
        <authorList>
            <person name="Li F."/>
        </authorList>
    </citation>
    <scope>NUCLEOTIDE SEQUENCE [LARGE SCALE GENOMIC DNA]</scope>
    <source>
        <strain evidence="3">ZY171143</strain>
    </source>
</reference>
<keyword evidence="3" id="KW-1185">Reference proteome</keyword>
<protein>
    <recommendedName>
        <fullName evidence="4">LPXTG cell wall anchor domain-containing protein</fullName>
    </recommendedName>
</protein>
<evidence type="ECO:0008006" key="4">
    <source>
        <dbReference type="Google" id="ProtNLM"/>
    </source>
</evidence>
<gene>
    <name evidence="2" type="ORF">J9309_08100</name>
</gene>
<reference evidence="2 3" key="1">
    <citation type="journal article" date="2021" name="Int. J. Syst. Evol. Microbiol.">
        <title>Faecalibacter bovis sp. nov., isolated from cow faeces.</title>
        <authorList>
            <person name="Li F."/>
            <person name="Zhao W."/>
            <person name="Hong Q."/>
            <person name="Shao Q."/>
            <person name="Song J."/>
            <person name="Yang S."/>
        </authorList>
    </citation>
    <scope>NUCLEOTIDE SEQUENCE [LARGE SCALE GENOMIC DNA]</scope>
    <source>
        <strain evidence="2 3">ZY171143</strain>
    </source>
</reference>
<dbReference type="Proteomes" id="UP000672011">
    <property type="component" value="Chromosome"/>
</dbReference>
<dbReference type="RefSeq" id="WP_230475390.1">
    <property type="nucleotide sequence ID" value="NZ_CP072842.1"/>
</dbReference>
<sequence>MKLFQIVILLSSINLYSNDLNNVDFAQNNPIWSESTENPLSENPTPPPTDTDEEPTVPISNYQYALLASAIGFGVYGFFKHKKVKTI</sequence>
<organism evidence="2 3">
    <name type="scientific">Faecalibacter bovis</name>
    <dbReference type="NCBI Taxonomy" id="2898187"/>
    <lineage>
        <taxon>Bacteria</taxon>
        <taxon>Pseudomonadati</taxon>
        <taxon>Bacteroidota</taxon>
        <taxon>Flavobacteriia</taxon>
        <taxon>Flavobacteriales</taxon>
        <taxon>Weeksellaceae</taxon>
        <taxon>Faecalibacter</taxon>
    </lineage>
</organism>
<feature type="compositionally biased region" description="Polar residues" evidence="1">
    <location>
        <begin position="31"/>
        <end position="43"/>
    </location>
</feature>
<evidence type="ECO:0000313" key="2">
    <source>
        <dbReference type="EMBL" id="QTV04768.1"/>
    </source>
</evidence>
<dbReference type="EMBL" id="CP072842">
    <property type="protein sequence ID" value="QTV04768.1"/>
    <property type="molecule type" value="Genomic_DNA"/>
</dbReference>
<evidence type="ECO:0000256" key="1">
    <source>
        <dbReference type="SAM" id="MobiDB-lite"/>
    </source>
</evidence>
<evidence type="ECO:0000313" key="3">
    <source>
        <dbReference type="Proteomes" id="UP000672011"/>
    </source>
</evidence>
<accession>A0ABX7XA45</accession>
<name>A0ABX7XA45_9FLAO</name>